<evidence type="ECO:0000256" key="1">
    <source>
        <dbReference type="SAM" id="SignalP"/>
    </source>
</evidence>
<comment type="caution">
    <text evidence="2">The sequence shown here is derived from an EMBL/GenBank/DDBJ whole genome shotgun (WGS) entry which is preliminary data.</text>
</comment>
<feature type="signal peptide" evidence="1">
    <location>
        <begin position="1"/>
        <end position="23"/>
    </location>
</feature>
<protein>
    <submittedName>
        <fullName evidence="2">Uncharacterized protein</fullName>
    </submittedName>
</protein>
<sequence length="175" mass="20195">MILRNIFLLVLILIVSSCHSEKAAHLKTVLEQKGRVVFNIMLGKNGPNEQKLKCLINSDFKCARQAITEEERAFDKIISEINALETGGIKYGNELKLATSNYYKAVKEFEIFDRLIIDQQQISQNKTNTEKIRDAAIRQQGQLSRDKLEMRKIINKKEQVLAEVQKQFNLLNHLH</sequence>
<accession>A0A4Q9HGP7</accession>
<keyword evidence="1" id="KW-0732">Signal</keyword>
<organism evidence="2 3">
    <name type="scientific">Pedobacter kyonggii</name>
    <dbReference type="NCBI Taxonomy" id="1926871"/>
    <lineage>
        <taxon>Bacteria</taxon>
        <taxon>Pseudomonadati</taxon>
        <taxon>Bacteroidota</taxon>
        <taxon>Sphingobacteriia</taxon>
        <taxon>Sphingobacteriales</taxon>
        <taxon>Sphingobacteriaceae</taxon>
        <taxon>Pedobacter</taxon>
    </lineage>
</organism>
<gene>
    <name evidence="2" type="ORF">EYS08_03490</name>
</gene>
<keyword evidence="3" id="KW-1185">Reference proteome</keyword>
<evidence type="ECO:0000313" key="3">
    <source>
        <dbReference type="Proteomes" id="UP000291819"/>
    </source>
</evidence>
<dbReference type="OrthoDB" id="762784at2"/>
<evidence type="ECO:0000313" key="2">
    <source>
        <dbReference type="EMBL" id="TBO44387.1"/>
    </source>
</evidence>
<dbReference type="RefSeq" id="WP_131028462.1">
    <property type="nucleotide sequence ID" value="NZ_SIXF01000002.1"/>
</dbReference>
<dbReference type="PROSITE" id="PS51257">
    <property type="entry name" value="PROKAR_LIPOPROTEIN"/>
    <property type="match status" value="1"/>
</dbReference>
<proteinExistence type="predicted"/>
<dbReference type="EMBL" id="SIXF01000002">
    <property type="protein sequence ID" value="TBO44387.1"/>
    <property type="molecule type" value="Genomic_DNA"/>
</dbReference>
<feature type="chain" id="PRO_5020934148" evidence="1">
    <location>
        <begin position="24"/>
        <end position="175"/>
    </location>
</feature>
<dbReference type="Proteomes" id="UP000291819">
    <property type="component" value="Unassembled WGS sequence"/>
</dbReference>
<dbReference type="AlphaFoldDB" id="A0A4Q9HGP7"/>
<name>A0A4Q9HGP7_9SPHI</name>
<reference evidence="2 3" key="1">
    <citation type="submission" date="2019-02" db="EMBL/GenBank/DDBJ databases">
        <title>Pedobacter kyonggii whole genome sequence analysis.</title>
        <authorList>
            <person name="Dahal R.H."/>
        </authorList>
    </citation>
    <scope>NUCLEOTIDE SEQUENCE [LARGE SCALE GENOMIC DNA]</scope>
    <source>
        <strain evidence="2 3">K-4-11-1</strain>
    </source>
</reference>